<comment type="caution">
    <text evidence="1">The sequence shown here is derived from an EMBL/GenBank/DDBJ whole genome shotgun (WGS) entry which is preliminary data.</text>
</comment>
<proteinExistence type="predicted"/>
<reference evidence="1 2" key="1">
    <citation type="submission" date="2020-03" db="EMBL/GenBank/DDBJ databases">
        <title>Genomic Encyclopedia of Type Strains, Phase IV (KMG-IV): sequencing the most valuable type-strain genomes for metagenomic binning, comparative biology and taxonomic classification.</title>
        <authorList>
            <person name="Goeker M."/>
        </authorList>
    </citation>
    <scope>NUCLEOTIDE SEQUENCE [LARGE SCALE GENOMIC DNA]</scope>
    <source>
        <strain evidence="1 2">DSM 102865</strain>
    </source>
</reference>
<organism evidence="1 2">
    <name type="scientific">Dyadobacter arcticus</name>
    <dbReference type="NCBI Taxonomy" id="1078754"/>
    <lineage>
        <taxon>Bacteria</taxon>
        <taxon>Pseudomonadati</taxon>
        <taxon>Bacteroidota</taxon>
        <taxon>Cytophagia</taxon>
        <taxon>Cytophagales</taxon>
        <taxon>Spirosomataceae</taxon>
        <taxon>Dyadobacter</taxon>
    </lineage>
</organism>
<sequence length="181" mass="21155">MIVTAYQTLEDKDNLDEIETEGPFKCTRSDAWLGYGFYFWDTNMKWAIAWGENSYTRRGKGYVVGRCEVDLSNRCFDLHGNVAHQLELKEIIEVLKRSGKFRTGNRLILSSILEFLKNEGLFEYKSIRIGDNNDPLKIHFTERRGEFMVINQRVHICVIERKDVILHPFSIVYPERSSLAI</sequence>
<keyword evidence="2" id="KW-1185">Reference proteome</keyword>
<dbReference type="EMBL" id="JAASQJ010000001">
    <property type="protein sequence ID" value="NIJ52335.1"/>
    <property type="molecule type" value="Genomic_DNA"/>
</dbReference>
<protein>
    <submittedName>
        <fullName evidence="1">Uncharacterized protein</fullName>
    </submittedName>
</protein>
<dbReference type="RefSeq" id="WP_167268557.1">
    <property type="nucleotide sequence ID" value="NZ_JAASQJ010000001.1"/>
</dbReference>
<dbReference type="Proteomes" id="UP001179181">
    <property type="component" value="Unassembled WGS sequence"/>
</dbReference>
<name>A0ABX0UL38_9BACT</name>
<evidence type="ECO:0000313" key="1">
    <source>
        <dbReference type="EMBL" id="NIJ52335.1"/>
    </source>
</evidence>
<gene>
    <name evidence="1" type="ORF">FHS68_001491</name>
</gene>
<accession>A0ABX0UL38</accession>
<evidence type="ECO:0000313" key="2">
    <source>
        <dbReference type="Proteomes" id="UP001179181"/>
    </source>
</evidence>